<evidence type="ECO:0000313" key="3">
    <source>
        <dbReference type="Proteomes" id="UP001552299"/>
    </source>
</evidence>
<name>A0ABD0UX22_DENTH</name>
<proteinExistence type="predicted"/>
<evidence type="ECO:0008006" key="4">
    <source>
        <dbReference type="Google" id="ProtNLM"/>
    </source>
</evidence>
<gene>
    <name evidence="2" type="ORF">M5K25_012221</name>
</gene>
<keyword evidence="1" id="KW-0472">Membrane</keyword>
<accession>A0ABD0UX22</accession>
<evidence type="ECO:0000256" key="1">
    <source>
        <dbReference type="SAM" id="Phobius"/>
    </source>
</evidence>
<evidence type="ECO:0000313" key="2">
    <source>
        <dbReference type="EMBL" id="KAL0917174.1"/>
    </source>
</evidence>
<keyword evidence="1" id="KW-0812">Transmembrane</keyword>
<dbReference type="EMBL" id="JANQDX010000010">
    <property type="protein sequence ID" value="KAL0917174.1"/>
    <property type="molecule type" value="Genomic_DNA"/>
</dbReference>
<dbReference type="Proteomes" id="UP001552299">
    <property type="component" value="Unassembled WGS sequence"/>
</dbReference>
<keyword evidence="3" id="KW-1185">Reference proteome</keyword>
<dbReference type="AlphaFoldDB" id="A0ABD0UX22"/>
<reference evidence="2 3" key="1">
    <citation type="journal article" date="2024" name="Plant Biotechnol. J.">
        <title>Dendrobium thyrsiflorum genome and its molecular insights into genes involved in important horticultural traits.</title>
        <authorList>
            <person name="Chen B."/>
            <person name="Wang J.Y."/>
            <person name="Zheng P.J."/>
            <person name="Li K.L."/>
            <person name="Liang Y.M."/>
            <person name="Chen X.F."/>
            <person name="Zhang C."/>
            <person name="Zhao X."/>
            <person name="He X."/>
            <person name="Zhang G.Q."/>
            <person name="Liu Z.J."/>
            <person name="Xu Q."/>
        </authorList>
    </citation>
    <scope>NUCLEOTIDE SEQUENCE [LARGE SCALE GENOMIC DNA]</scope>
    <source>
        <strain evidence="2">GZMU011</strain>
    </source>
</reference>
<organism evidence="2 3">
    <name type="scientific">Dendrobium thyrsiflorum</name>
    <name type="common">Pinecone-like raceme dendrobium</name>
    <name type="synonym">Orchid</name>
    <dbReference type="NCBI Taxonomy" id="117978"/>
    <lineage>
        <taxon>Eukaryota</taxon>
        <taxon>Viridiplantae</taxon>
        <taxon>Streptophyta</taxon>
        <taxon>Embryophyta</taxon>
        <taxon>Tracheophyta</taxon>
        <taxon>Spermatophyta</taxon>
        <taxon>Magnoliopsida</taxon>
        <taxon>Liliopsida</taxon>
        <taxon>Asparagales</taxon>
        <taxon>Orchidaceae</taxon>
        <taxon>Epidendroideae</taxon>
        <taxon>Malaxideae</taxon>
        <taxon>Dendrobiinae</taxon>
        <taxon>Dendrobium</taxon>
    </lineage>
</organism>
<comment type="caution">
    <text evidence="2">The sequence shown here is derived from an EMBL/GenBank/DDBJ whole genome shotgun (WGS) entry which is preliminary data.</text>
</comment>
<sequence length="229" mass="24949">MELYWSSLLRYLWLLLLNGHLSFWLVFCLFGFLSTPPRFPVGPFGSLSWALLSCWVADGLVPAYFISGLGCFLGSLLNRGLCAVCPVAFCGWLVGYPVGFFWALVLAVGFPPSPFLLVYVRHFGCWVASSFPIYCGCFVEGRLVDFCNSRKFWTATVVSEDVGQQEGDSGFAGQQSPSVRRAGTAKVQVGNFWTARTLAGIFWIAQSGLGFPGQQKNSSNGSSGQQCGA</sequence>
<keyword evidence="1" id="KW-1133">Transmembrane helix</keyword>
<feature type="transmembrane region" description="Helical" evidence="1">
    <location>
        <begin position="12"/>
        <end position="34"/>
    </location>
</feature>
<protein>
    <recommendedName>
        <fullName evidence="4">Transmembrane protein</fullName>
    </recommendedName>
</protein>
<feature type="transmembrane region" description="Helical" evidence="1">
    <location>
        <begin position="46"/>
        <end position="69"/>
    </location>
</feature>